<feature type="non-terminal residue" evidence="11">
    <location>
        <position position="1"/>
    </location>
</feature>
<feature type="non-terminal residue" evidence="11">
    <location>
        <position position="396"/>
    </location>
</feature>
<keyword evidence="7" id="KW-0378">Hydrolase</keyword>
<reference evidence="11 12" key="1">
    <citation type="submission" date="2019-09" db="EMBL/GenBank/DDBJ databases">
        <title>Bird 10,000 Genomes (B10K) Project - Family phase.</title>
        <authorList>
            <person name="Zhang G."/>
        </authorList>
    </citation>
    <scope>NUCLEOTIDE SEQUENCE [LARGE SCALE GENOMIC DNA]</scope>
    <source>
        <strain evidence="11">OUT-0049</strain>
        <tissue evidence="11">Muscle</tissue>
    </source>
</reference>
<dbReference type="InterPro" id="IPR012337">
    <property type="entry name" value="RNaseH-like_sf"/>
</dbReference>
<name>A0A7L3VXN7_MOLAT</name>
<dbReference type="Gene3D" id="3.30.420.10">
    <property type="entry name" value="Ribonuclease H-like superfamily/Ribonuclease H"/>
    <property type="match status" value="1"/>
</dbReference>
<evidence type="ECO:0000259" key="9">
    <source>
        <dbReference type="PROSITE" id="PS50878"/>
    </source>
</evidence>
<evidence type="ECO:0000256" key="7">
    <source>
        <dbReference type="ARBA" id="ARBA00022801"/>
    </source>
</evidence>
<dbReference type="AlphaFoldDB" id="A0A7L3VXN7"/>
<evidence type="ECO:0000256" key="2">
    <source>
        <dbReference type="ARBA" id="ARBA00012180"/>
    </source>
</evidence>
<feature type="domain" description="RNase H type-1" evidence="10">
    <location>
        <begin position="298"/>
        <end position="396"/>
    </location>
</feature>
<dbReference type="SUPFAM" id="SSF56672">
    <property type="entry name" value="DNA/RNA polymerases"/>
    <property type="match status" value="1"/>
</dbReference>
<evidence type="ECO:0000313" key="11">
    <source>
        <dbReference type="EMBL" id="NXV69252.1"/>
    </source>
</evidence>
<evidence type="ECO:0000256" key="4">
    <source>
        <dbReference type="ARBA" id="ARBA00022695"/>
    </source>
</evidence>
<evidence type="ECO:0000256" key="6">
    <source>
        <dbReference type="ARBA" id="ARBA00022759"/>
    </source>
</evidence>
<dbReference type="InterPro" id="IPR002156">
    <property type="entry name" value="RNaseH_domain"/>
</dbReference>
<accession>A0A7L3VXN7</accession>
<dbReference type="PROSITE" id="PS50879">
    <property type="entry name" value="RNASE_H_1"/>
    <property type="match status" value="1"/>
</dbReference>
<dbReference type="Proteomes" id="UP000553862">
    <property type="component" value="Unassembled WGS sequence"/>
</dbReference>
<dbReference type="InterPro" id="IPR036397">
    <property type="entry name" value="RNaseH_sf"/>
</dbReference>
<dbReference type="Pfam" id="PF06817">
    <property type="entry name" value="RVT_thumb"/>
    <property type="match status" value="1"/>
</dbReference>
<keyword evidence="4" id="KW-0548">Nucleotidyltransferase</keyword>
<keyword evidence="5" id="KW-0540">Nuclease</keyword>
<organism evidence="11 12">
    <name type="scientific">Molothrus ater</name>
    <name type="common">Brown-headed cowbird</name>
    <dbReference type="NCBI Taxonomy" id="84834"/>
    <lineage>
        <taxon>Eukaryota</taxon>
        <taxon>Metazoa</taxon>
        <taxon>Chordata</taxon>
        <taxon>Craniata</taxon>
        <taxon>Vertebrata</taxon>
        <taxon>Euteleostomi</taxon>
        <taxon>Archelosauria</taxon>
        <taxon>Archosauria</taxon>
        <taxon>Dinosauria</taxon>
        <taxon>Saurischia</taxon>
        <taxon>Theropoda</taxon>
        <taxon>Coelurosauria</taxon>
        <taxon>Aves</taxon>
        <taxon>Neognathae</taxon>
        <taxon>Neoaves</taxon>
        <taxon>Telluraves</taxon>
        <taxon>Australaves</taxon>
        <taxon>Passeriformes</taxon>
        <taxon>Passeroidea</taxon>
        <taxon>Icteridae</taxon>
        <taxon>Molothrus</taxon>
    </lineage>
</organism>
<evidence type="ECO:0000256" key="1">
    <source>
        <dbReference type="ARBA" id="ARBA00010879"/>
    </source>
</evidence>
<dbReference type="PANTHER" id="PTHR41694">
    <property type="entry name" value="ENDOGENOUS RETROVIRUS GROUP K MEMBER POL PROTEIN"/>
    <property type="match status" value="1"/>
</dbReference>
<dbReference type="GO" id="GO:0004523">
    <property type="term" value="F:RNA-DNA hybrid ribonuclease activity"/>
    <property type="evidence" value="ECO:0007669"/>
    <property type="project" value="UniProtKB-EC"/>
</dbReference>
<dbReference type="EMBL" id="VZUF01143757">
    <property type="protein sequence ID" value="NXV69252.1"/>
    <property type="molecule type" value="Genomic_DNA"/>
</dbReference>
<comment type="caution">
    <text evidence="11">The sequence shown here is derived from an EMBL/GenBank/DDBJ whole genome shotgun (WGS) entry which is preliminary data.</text>
</comment>
<evidence type="ECO:0000256" key="8">
    <source>
        <dbReference type="ARBA" id="ARBA00022918"/>
    </source>
</evidence>
<keyword evidence="12" id="KW-1185">Reference proteome</keyword>
<protein>
    <recommendedName>
        <fullName evidence="2">ribonuclease H</fullName>
        <ecNumber evidence="2">3.1.26.4</ecNumber>
    </recommendedName>
</protein>
<dbReference type="EC" id="3.1.26.4" evidence="2"/>
<evidence type="ECO:0000256" key="3">
    <source>
        <dbReference type="ARBA" id="ARBA00022679"/>
    </source>
</evidence>
<keyword evidence="6" id="KW-0255">Endonuclease</keyword>
<dbReference type="SUPFAM" id="SSF53098">
    <property type="entry name" value="Ribonuclease H-like"/>
    <property type="match status" value="1"/>
</dbReference>
<feature type="domain" description="Reverse transcriptase" evidence="9">
    <location>
        <begin position="1"/>
        <end position="79"/>
    </location>
</feature>
<dbReference type="GO" id="GO:0003964">
    <property type="term" value="F:RNA-directed DNA polymerase activity"/>
    <property type="evidence" value="ECO:0007669"/>
    <property type="project" value="UniProtKB-KW"/>
</dbReference>
<dbReference type="PROSITE" id="PS50878">
    <property type="entry name" value="RT_POL"/>
    <property type="match status" value="1"/>
</dbReference>
<dbReference type="Pfam" id="PF00075">
    <property type="entry name" value="RNase_H"/>
    <property type="match status" value="1"/>
</dbReference>
<dbReference type="Gene3D" id="3.30.70.270">
    <property type="match status" value="2"/>
</dbReference>
<proteinExistence type="inferred from homology"/>
<evidence type="ECO:0000313" key="12">
    <source>
        <dbReference type="Proteomes" id="UP000553862"/>
    </source>
</evidence>
<evidence type="ECO:0000259" key="10">
    <source>
        <dbReference type="PROSITE" id="PS50879"/>
    </source>
</evidence>
<dbReference type="Pfam" id="PF00078">
    <property type="entry name" value="RVT_1"/>
    <property type="match status" value="1"/>
</dbReference>
<dbReference type="InterPro" id="IPR043502">
    <property type="entry name" value="DNA/RNA_pol_sf"/>
</dbReference>
<evidence type="ECO:0000256" key="5">
    <source>
        <dbReference type="ARBA" id="ARBA00022722"/>
    </source>
</evidence>
<dbReference type="PANTHER" id="PTHR41694:SF3">
    <property type="entry name" value="RNA-DIRECTED DNA POLYMERASE-RELATED"/>
    <property type="match status" value="1"/>
</dbReference>
<keyword evidence="3" id="KW-0808">Transferase</keyword>
<gene>
    <name evidence="11" type="primary">Ervk19</name>
    <name evidence="11" type="ORF">MOLATE_R01149</name>
</gene>
<comment type="similarity">
    <text evidence="1">Belongs to the beta type-B retroviral polymerase family. HERV class-II K(HML-2) pol subfamily.</text>
</comment>
<dbReference type="GO" id="GO:0035613">
    <property type="term" value="F:RNA stem-loop binding"/>
    <property type="evidence" value="ECO:0007669"/>
    <property type="project" value="TreeGrafter"/>
</dbReference>
<dbReference type="InterPro" id="IPR000477">
    <property type="entry name" value="RT_dom"/>
</dbReference>
<keyword evidence="8" id="KW-0695">RNA-directed DNA polymerase</keyword>
<dbReference type="InterPro" id="IPR043128">
    <property type="entry name" value="Rev_trsase/Diguanyl_cyclase"/>
</dbReference>
<sequence length="396" mass="44708">NSPTICQITVDRALAPVRQSNPTVTIVQYMDDILIATPSTRQVDQLVSTISETLRTNGFEVASAKIKKGPCVTFLGVGITSSYITPPQMKIRRDIKMLHDMQQLVGSLQWLRNIVLIPPEVMDPLNDLLKGKNPWEQKTLTLEAVETLQQILDCVTQGSVRRRDLDLPIQLTVWCGPKFLLGALTQHNRKTGEIWALEWISPPLQQHKTLLQKIEILADLLKKGHERAVQITGKEPDQIQIPMKKDTLTWYLTNSMELQEALLGAGSVTATDDIPNVPLNWIGQWGWIQCPKRSLKPLSDAITAYTDAGRKSKTAAVTWQEEGQWHHHILRATELDTLQTMELLAVVWAMMHFSGPLNIVTDSLYVAGVCERIEDASIKKVQNRRLHELFMQLQRA</sequence>
<dbReference type="InterPro" id="IPR010661">
    <property type="entry name" value="RVT_thumb"/>
</dbReference>